<reference evidence="2 3" key="1">
    <citation type="submission" date="2016-12" db="EMBL/GenBank/DDBJ databases">
        <title>Trade-off between light-utilization and light-protection in marine flavobacteria.</title>
        <authorList>
            <person name="Kumagai Y."/>
            <person name="Yoshizawa S."/>
            <person name="Kogure K."/>
            <person name="Iwasaki W."/>
        </authorList>
    </citation>
    <scope>NUCLEOTIDE SEQUENCE [LARGE SCALE GENOMIC DNA]</scope>
    <source>
        <strain evidence="2 3">KCTC 12100</strain>
    </source>
</reference>
<comment type="caution">
    <text evidence="2">The sequence shown here is derived from an EMBL/GenBank/DDBJ whole genome shotgun (WGS) entry which is preliminary data.</text>
</comment>
<sequence>MKVIKSIFTIILFFSATFIFAQDSEKKSKADIKRYYQQRAKEDAKFEQDFKGTSKADENKFWKEQKEYEKELKKRDRVAYKAYMQGKKDAYSEHYEHCNNHCEHSTHYQYHANFYYYGYYNNERRPYRRTSHTSIKIGTPSVRLGLF</sequence>
<proteinExistence type="predicted"/>
<name>A0A2P6C9D6_9FLAO</name>
<organism evidence="2 3">
    <name type="scientific">Polaribacter butkevichii</name>
    <dbReference type="NCBI Taxonomy" id="218490"/>
    <lineage>
        <taxon>Bacteria</taxon>
        <taxon>Pseudomonadati</taxon>
        <taxon>Bacteroidota</taxon>
        <taxon>Flavobacteriia</taxon>
        <taxon>Flavobacteriales</taxon>
        <taxon>Flavobacteriaceae</taxon>
    </lineage>
</organism>
<dbReference type="Proteomes" id="UP000247345">
    <property type="component" value="Unassembled WGS sequence"/>
</dbReference>
<gene>
    <name evidence="2" type="ORF">BTO14_16255</name>
</gene>
<keyword evidence="1" id="KW-0732">Signal</keyword>
<feature type="signal peptide" evidence="1">
    <location>
        <begin position="1"/>
        <end position="21"/>
    </location>
</feature>
<dbReference type="AlphaFoldDB" id="A0A2P6C9D6"/>
<evidence type="ECO:0008006" key="4">
    <source>
        <dbReference type="Google" id="ProtNLM"/>
    </source>
</evidence>
<dbReference type="EMBL" id="MSCK01000002">
    <property type="protein sequence ID" value="PQJ69553.1"/>
    <property type="molecule type" value="Genomic_DNA"/>
</dbReference>
<evidence type="ECO:0000256" key="1">
    <source>
        <dbReference type="SAM" id="SignalP"/>
    </source>
</evidence>
<dbReference type="RefSeq" id="WP_105050466.1">
    <property type="nucleotide sequence ID" value="NZ_CP150661.1"/>
</dbReference>
<feature type="chain" id="PRO_5015173456" description="DUF4890 domain-containing protein" evidence="1">
    <location>
        <begin position="22"/>
        <end position="147"/>
    </location>
</feature>
<evidence type="ECO:0000313" key="3">
    <source>
        <dbReference type="Proteomes" id="UP000247345"/>
    </source>
</evidence>
<dbReference type="OrthoDB" id="1203055at2"/>
<accession>A0A2P6C9D6</accession>
<keyword evidence="3" id="KW-1185">Reference proteome</keyword>
<protein>
    <recommendedName>
        <fullName evidence="4">DUF4890 domain-containing protein</fullName>
    </recommendedName>
</protein>
<evidence type="ECO:0000313" key="2">
    <source>
        <dbReference type="EMBL" id="PQJ69553.1"/>
    </source>
</evidence>